<proteinExistence type="predicted"/>
<evidence type="ECO:0000313" key="1">
    <source>
        <dbReference type="EMBL" id="CAE7258062.1"/>
    </source>
</evidence>
<dbReference type="AlphaFoldDB" id="A0A812M723"/>
<sequence>MAVNHLFAFSASVEGAGVAAGSPYGCGVQPDEEDRCYYGHVDIPASVGYAYQRYQEGHIDDLGNLKKTPVLLFNGNSDNEVYTRTMVDTFNQLQYFVDAKFLHTAFTTDAAHVWSVDHGKCDCGACADFDDAPLCCDVNNCFYDLSGDMLRKIYGPLRDRVQVQPVLHRINQWKYVPPWEWDVNTTSNSTKLRPARNASVEAPNKHGMWRWALAYVPSGCVGKVGPTSWPVI</sequence>
<gene>
    <name evidence="1" type="ORF">SNAT2548_LOCUS13392</name>
</gene>
<organism evidence="1 2">
    <name type="scientific">Symbiodinium natans</name>
    <dbReference type="NCBI Taxonomy" id="878477"/>
    <lineage>
        <taxon>Eukaryota</taxon>
        <taxon>Sar</taxon>
        <taxon>Alveolata</taxon>
        <taxon>Dinophyceae</taxon>
        <taxon>Suessiales</taxon>
        <taxon>Symbiodiniaceae</taxon>
        <taxon>Symbiodinium</taxon>
    </lineage>
</organism>
<evidence type="ECO:0000313" key="2">
    <source>
        <dbReference type="Proteomes" id="UP000604046"/>
    </source>
</evidence>
<dbReference type="SUPFAM" id="SSF53474">
    <property type="entry name" value="alpha/beta-Hydrolases"/>
    <property type="match status" value="1"/>
</dbReference>
<dbReference type="InterPro" id="IPR029058">
    <property type="entry name" value="AB_hydrolase_fold"/>
</dbReference>
<protein>
    <submittedName>
        <fullName evidence="1">Uncharacterized protein</fullName>
    </submittedName>
</protein>
<name>A0A812M723_9DINO</name>
<comment type="caution">
    <text evidence="1">The sequence shown here is derived from an EMBL/GenBank/DDBJ whole genome shotgun (WGS) entry which is preliminary data.</text>
</comment>
<keyword evidence="2" id="KW-1185">Reference proteome</keyword>
<accession>A0A812M723</accession>
<dbReference type="Proteomes" id="UP000604046">
    <property type="component" value="Unassembled WGS sequence"/>
</dbReference>
<dbReference type="EMBL" id="CAJNDS010001402">
    <property type="protein sequence ID" value="CAE7258062.1"/>
    <property type="molecule type" value="Genomic_DNA"/>
</dbReference>
<reference evidence="1" key="1">
    <citation type="submission" date="2021-02" db="EMBL/GenBank/DDBJ databases">
        <authorList>
            <person name="Dougan E. K."/>
            <person name="Rhodes N."/>
            <person name="Thang M."/>
            <person name="Chan C."/>
        </authorList>
    </citation>
    <scope>NUCLEOTIDE SEQUENCE</scope>
</reference>
<dbReference type="OrthoDB" id="447479at2759"/>